<keyword evidence="7 8" id="KW-0472">Membrane</keyword>
<dbReference type="RefSeq" id="WP_310913103.1">
    <property type="nucleotide sequence ID" value="NZ_JAVLVT010000006.1"/>
</dbReference>
<evidence type="ECO:0000256" key="7">
    <source>
        <dbReference type="ARBA" id="ARBA00023136"/>
    </source>
</evidence>
<evidence type="ECO:0000259" key="9">
    <source>
        <dbReference type="Pfam" id="PF18967"/>
    </source>
</evidence>
<accession>A0ABU2H8B6</accession>
<sequence length="136" mass="14099">MSTVSGDEISLDEQSRELREDLARSDAKASLLLAGEGALLAVLAAAQPSGPGQWAVVVGMVLMGVSAVLLLIAVRPRIGGPMLAGTPGWWPETHLGRRDALARVARRKFRLLRAAVDLLVAGGAVVATGLGVEVIV</sequence>
<evidence type="ECO:0000256" key="4">
    <source>
        <dbReference type="ARBA" id="ARBA00022741"/>
    </source>
</evidence>
<protein>
    <recommendedName>
        <fullName evidence="9">Pycsar effector protein domain-containing protein</fullName>
    </recommendedName>
</protein>
<evidence type="ECO:0000256" key="8">
    <source>
        <dbReference type="SAM" id="Phobius"/>
    </source>
</evidence>
<keyword evidence="2" id="KW-1003">Cell membrane</keyword>
<evidence type="ECO:0000313" key="11">
    <source>
        <dbReference type="Proteomes" id="UP001250214"/>
    </source>
</evidence>
<evidence type="ECO:0000256" key="3">
    <source>
        <dbReference type="ARBA" id="ARBA00022692"/>
    </source>
</evidence>
<dbReference type="EMBL" id="JAVLVT010000006">
    <property type="protein sequence ID" value="MDS1271552.1"/>
    <property type="molecule type" value="Genomic_DNA"/>
</dbReference>
<feature type="transmembrane region" description="Helical" evidence="8">
    <location>
        <begin position="52"/>
        <end position="74"/>
    </location>
</feature>
<feature type="transmembrane region" description="Helical" evidence="8">
    <location>
        <begin position="111"/>
        <end position="132"/>
    </location>
</feature>
<keyword evidence="4" id="KW-0547">Nucleotide-binding</keyword>
<comment type="caution">
    <text evidence="10">The sequence shown here is derived from an EMBL/GenBank/DDBJ whole genome shotgun (WGS) entry which is preliminary data.</text>
</comment>
<keyword evidence="5 8" id="KW-1133">Transmembrane helix</keyword>
<evidence type="ECO:0000256" key="2">
    <source>
        <dbReference type="ARBA" id="ARBA00022475"/>
    </source>
</evidence>
<keyword evidence="11" id="KW-1185">Reference proteome</keyword>
<comment type="subcellular location">
    <subcellularLocation>
        <location evidence="1">Cell membrane</location>
    </subcellularLocation>
</comment>
<dbReference type="Pfam" id="PF18967">
    <property type="entry name" value="PycTM"/>
    <property type="match status" value="1"/>
</dbReference>
<proteinExistence type="predicted"/>
<evidence type="ECO:0000256" key="6">
    <source>
        <dbReference type="ARBA" id="ARBA00023118"/>
    </source>
</evidence>
<reference evidence="11" key="1">
    <citation type="submission" date="2023-07" db="EMBL/GenBank/DDBJ databases">
        <title>Novel species in the genus Lipingzhangella isolated from Sambhar Salt Lake.</title>
        <authorList>
            <person name="Jiya N."/>
            <person name="Kajale S."/>
            <person name="Sharma A."/>
        </authorList>
    </citation>
    <scope>NUCLEOTIDE SEQUENCE [LARGE SCALE GENOMIC DNA]</scope>
    <source>
        <strain evidence="11">LS1_29</strain>
    </source>
</reference>
<evidence type="ECO:0000313" key="10">
    <source>
        <dbReference type="EMBL" id="MDS1271552.1"/>
    </source>
</evidence>
<evidence type="ECO:0000256" key="1">
    <source>
        <dbReference type="ARBA" id="ARBA00004236"/>
    </source>
</evidence>
<evidence type="ECO:0000256" key="5">
    <source>
        <dbReference type="ARBA" id="ARBA00022989"/>
    </source>
</evidence>
<name>A0ABU2H8B6_9ACTN</name>
<dbReference type="InterPro" id="IPR043760">
    <property type="entry name" value="PycTM_dom"/>
</dbReference>
<keyword evidence="6" id="KW-0051">Antiviral defense</keyword>
<gene>
    <name evidence="10" type="ORF">RIF23_14730</name>
</gene>
<organism evidence="10 11">
    <name type="scientific">Lipingzhangella rawalii</name>
    <dbReference type="NCBI Taxonomy" id="2055835"/>
    <lineage>
        <taxon>Bacteria</taxon>
        <taxon>Bacillati</taxon>
        <taxon>Actinomycetota</taxon>
        <taxon>Actinomycetes</taxon>
        <taxon>Streptosporangiales</taxon>
        <taxon>Nocardiopsidaceae</taxon>
        <taxon>Lipingzhangella</taxon>
    </lineage>
</organism>
<keyword evidence="3 8" id="KW-0812">Transmembrane</keyword>
<dbReference type="Proteomes" id="UP001250214">
    <property type="component" value="Unassembled WGS sequence"/>
</dbReference>
<feature type="domain" description="Pycsar effector protein" evidence="9">
    <location>
        <begin position="13"/>
        <end position="80"/>
    </location>
</feature>